<evidence type="ECO:0000256" key="3">
    <source>
        <dbReference type="ARBA" id="ARBA00022679"/>
    </source>
</evidence>
<evidence type="ECO:0000313" key="6">
    <source>
        <dbReference type="Proteomes" id="UP000252415"/>
    </source>
</evidence>
<keyword evidence="6" id="KW-1185">Reference proteome</keyword>
<dbReference type="InterPro" id="IPR001173">
    <property type="entry name" value="Glyco_trans_2-like"/>
</dbReference>
<keyword evidence="2" id="KW-0328">Glycosyltransferase</keyword>
<dbReference type="GO" id="GO:0016757">
    <property type="term" value="F:glycosyltransferase activity"/>
    <property type="evidence" value="ECO:0007669"/>
    <property type="project" value="UniProtKB-KW"/>
</dbReference>
<evidence type="ECO:0000256" key="2">
    <source>
        <dbReference type="ARBA" id="ARBA00022676"/>
    </source>
</evidence>
<comment type="caution">
    <text evidence="5">The sequence shown here is derived from an EMBL/GenBank/DDBJ whole genome shotgun (WGS) entry which is preliminary data.</text>
</comment>
<dbReference type="PANTHER" id="PTHR22916:SF51">
    <property type="entry name" value="GLYCOSYLTRANSFERASE EPSH-RELATED"/>
    <property type="match status" value="1"/>
</dbReference>
<sequence>MDYAISVIVPIYNAQKWLHRCINSILHQPFFSFELILVNDGSSDECGVICEDYAAKDTRIKVIHKPNVGVSSAKNTGIEAATGKYIAFIDPDDEISELYFVKLYAVAEEHHCDAVIGGYQTVPTNRLKPPAFKLQTLMNGKDLVLSSTYVHSNNDLCFVWKNLYSRNLLQQNKIRFHEKIAVGEDTIFNLEALLRSERVIAIPDPLYFYTVNNPDSIMSSPYKPLLESSLQLQYTIRKRLSDHWGLLQNDHYRKDMANYYLKSIYRMLVNNLKNNPAGSKKSDLARIVHYDMFKDSAKEIGFFYKCNNLKEYIYYLALKYKFYSLIYDIEFHPPRSASYKA</sequence>
<dbReference type="PANTHER" id="PTHR22916">
    <property type="entry name" value="GLYCOSYLTRANSFERASE"/>
    <property type="match status" value="1"/>
</dbReference>
<dbReference type="SUPFAM" id="SSF53448">
    <property type="entry name" value="Nucleotide-diphospho-sugar transferases"/>
    <property type="match status" value="1"/>
</dbReference>
<proteinExistence type="inferred from homology"/>
<dbReference type="AlphaFoldDB" id="A0A368W2N5"/>
<dbReference type="OrthoDB" id="396512at2"/>
<organism evidence="5 6">
    <name type="scientific">Paenibacillus prosopidis</name>
    <dbReference type="NCBI Taxonomy" id="630520"/>
    <lineage>
        <taxon>Bacteria</taxon>
        <taxon>Bacillati</taxon>
        <taxon>Bacillota</taxon>
        <taxon>Bacilli</taxon>
        <taxon>Bacillales</taxon>
        <taxon>Paenibacillaceae</taxon>
        <taxon>Paenibacillus</taxon>
    </lineage>
</organism>
<evidence type="ECO:0000313" key="5">
    <source>
        <dbReference type="EMBL" id="RCW48970.1"/>
    </source>
</evidence>
<evidence type="ECO:0000256" key="1">
    <source>
        <dbReference type="ARBA" id="ARBA00006739"/>
    </source>
</evidence>
<dbReference type="InterPro" id="IPR029044">
    <property type="entry name" value="Nucleotide-diphossugar_trans"/>
</dbReference>
<name>A0A368W2N5_9BACL</name>
<dbReference type="Gene3D" id="3.90.550.10">
    <property type="entry name" value="Spore Coat Polysaccharide Biosynthesis Protein SpsA, Chain A"/>
    <property type="match status" value="1"/>
</dbReference>
<dbReference type="RefSeq" id="WP_114379721.1">
    <property type="nucleotide sequence ID" value="NZ_QPJD01000005.1"/>
</dbReference>
<evidence type="ECO:0000259" key="4">
    <source>
        <dbReference type="Pfam" id="PF00535"/>
    </source>
</evidence>
<keyword evidence="3 5" id="KW-0808">Transferase</keyword>
<dbReference type="Proteomes" id="UP000252415">
    <property type="component" value="Unassembled WGS sequence"/>
</dbReference>
<dbReference type="EMBL" id="QPJD01000005">
    <property type="protein sequence ID" value="RCW48970.1"/>
    <property type="molecule type" value="Genomic_DNA"/>
</dbReference>
<reference evidence="5 6" key="1">
    <citation type="submission" date="2018-07" db="EMBL/GenBank/DDBJ databases">
        <title>Genomic Encyclopedia of Type Strains, Phase III (KMG-III): the genomes of soil and plant-associated and newly described type strains.</title>
        <authorList>
            <person name="Whitman W."/>
        </authorList>
    </citation>
    <scope>NUCLEOTIDE SEQUENCE [LARGE SCALE GENOMIC DNA]</scope>
    <source>
        <strain evidence="5 6">CECT 7506</strain>
    </source>
</reference>
<protein>
    <submittedName>
        <fullName evidence="5">Glycosyltransferase EpsJ</fullName>
    </submittedName>
</protein>
<accession>A0A368W2N5</accession>
<feature type="domain" description="Glycosyltransferase 2-like" evidence="4">
    <location>
        <begin position="6"/>
        <end position="126"/>
    </location>
</feature>
<comment type="similarity">
    <text evidence="1">Belongs to the glycosyltransferase 2 family.</text>
</comment>
<dbReference type="CDD" id="cd00761">
    <property type="entry name" value="Glyco_tranf_GTA_type"/>
    <property type="match status" value="1"/>
</dbReference>
<gene>
    <name evidence="5" type="ORF">DFP97_105155</name>
</gene>
<dbReference type="Pfam" id="PF00535">
    <property type="entry name" value="Glycos_transf_2"/>
    <property type="match status" value="1"/>
</dbReference>